<dbReference type="Proteomes" id="UP000244178">
    <property type="component" value="Unassembled WGS sequence"/>
</dbReference>
<dbReference type="RefSeq" id="WP_108543447.1">
    <property type="nucleotide sequence ID" value="NZ_PYJM01000001.1"/>
</dbReference>
<protein>
    <submittedName>
        <fullName evidence="1">Uncharacterized protein</fullName>
    </submittedName>
</protein>
<comment type="caution">
    <text evidence="1">The sequence shown here is derived from an EMBL/GenBank/DDBJ whole genome shotgun (WGS) entry which is preliminary data.</text>
</comment>
<evidence type="ECO:0000313" key="2">
    <source>
        <dbReference type="Proteomes" id="UP000244178"/>
    </source>
</evidence>
<reference evidence="1 2" key="1">
    <citation type="submission" date="2018-03" db="EMBL/GenBank/DDBJ databases">
        <title>Draft genome sequence of the plant growth promoting rhizobacterium Pseudomonas protegens strain BNJ-SS-45 isolated from wheat (Triticum aestivum) rhizosphere.</title>
        <authorList>
            <person name="Bajpai A."/>
            <person name="Shende K."/>
            <person name="Meena N."/>
            <person name="Upadhyayula S.R."/>
            <person name="Suravajhala P."/>
            <person name="Medicherla K.M."/>
            <person name="Johri B.N."/>
        </authorList>
    </citation>
    <scope>NUCLEOTIDE SEQUENCE [LARGE SCALE GENOMIC DNA]</scope>
    <source>
        <strain evidence="1 2">BNJ-SS-45</strain>
    </source>
</reference>
<dbReference type="Pfam" id="PF19696">
    <property type="entry name" value="DUF6196"/>
    <property type="match status" value="1"/>
</dbReference>
<gene>
    <name evidence="1" type="ORF">C5U62_03620</name>
</gene>
<organism evidence="1 2">
    <name type="scientific">Pseudomonas protegens</name>
    <dbReference type="NCBI Taxonomy" id="380021"/>
    <lineage>
        <taxon>Bacteria</taxon>
        <taxon>Pseudomonadati</taxon>
        <taxon>Pseudomonadota</taxon>
        <taxon>Gammaproteobacteria</taxon>
        <taxon>Pseudomonadales</taxon>
        <taxon>Pseudomonadaceae</taxon>
        <taxon>Pseudomonas</taxon>
    </lineage>
</organism>
<proteinExistence type="predicted"/>
<dbReference type="EMBL" id="PYJM01000001">
    <property type="protein sequence ID" value="PUA47079.1"/>
    <property type="molecule type" value="Genomic_DNA"/>
</dbReference>
<dbReference type="AlphaFoldDB" id="A0A2T6GSE1"/>
<accession>A0A2T6GSE1</accession>
<evidence type="ECO:0000313" key="1">
    <source>
        <dbReference type="EMBL" id="PUA47079.1"/>
    </source>
</evidence>
<sequence>MVNISHETAEDTQRRLLHVMTEARVRFFPGTYAFLEFPLSLFPGTARPDALALVRDDKVWSQLVPCADVEQELFAVFRFHFPDGADNSGFVGWLAMRLKQRFGTGVFVTCGQHREEGGIFDYWGVPASLGADVFAEIQALVDGQVDGEEGVSL</sequence>
<dbReference type="InterPro" id="IPR045674">
    <property type="entry name" value="DUF6196"/>
</dbReference>
<name>A0A2T6GSE1_9PSED</name>